<gene>
    <name evidence="4" type="ORF">URODEC1_LOCUS55128</name>
</gene>
<feature type="domain" description="F-box" evidence="2">
    <location>
        <begin position="18"/>
        <end position="52"/>
    </location>
</feature>
<dbReference type="PANTHER" id="PTHR31900:SF30">
    <property type="entry name" value="SUPERFAMILY PROTEIN, PUTATIVE-RELATED"/>
    <property type="match status" value="1"/>
</dbReference>
<dbReference type="Gene3D" id="1.20.1280.50">
    <property type="match status" value="1"/>
</dbReference>
<dbReference type="InterPro" id="IPR032675">
    <property type="entry name" value="LRR_dom_sf"/>
</dbReference>
<evidence type="ECO:0000313" key="4">
    <source>
        <dbReference type="EMBL" id="CAL4979132.1"/>
    </source>
</evidence>
<dbReference type="InterPro" id="IPR050232">
    <property type="entry name" value="FBL13/AtMIF1-like"/>
</dbReference>
<dbReference type="Gene3D" id="3.80.10.10">
    <property type="entry name" value="Ribonuclease Inhibitor"/>
    <property type="match status" value="1"/>
</dbReference>
<feature type="compositionally biased region" description="Acidic residues" evidence="1">
    <location>
        <begin position="69"/>
        <end position="90"/>
    </location>
</feature>
<sequence>MYWEPSAVINAGGRADRLSRLADGVLGHILSFLPAAEAARAAALSRRWRHVFAAVHAITFKEPKRPVRDDDDGGWSSDDPDSADDDDEDYFSSSSSSSGRYPTLAAAVPFADAVSAALHSRHRGPHAAPVPLRGLRVEFDGGGSDASAAAVDSWLHYAARNAAAGELHVDLRLGRRPICARAHILRRGDATRRPGYAPPEACHSSYAPPVSLLRCAALRRLRLASCRLDMPDAAAFLPALDTLHLTRIAGSGLAVQRLVSTCPRLTDLTLEACCNLTEFSVPGGVRLRKLAVRCCHDLAAVVAADLSELRSFEYSGPMPGPSIQTMNCPRQILSCTVNFCGVEAMDPAELGRLREFLLPFAGAVNMQIKSARLGASIGHGVLSSALELPCFHALRHLELTGMLPEDDVATVAGLGKMLERTPILETLSLFFMPEPEVSHYSCCNEDQLRTVHKLKYNQNAVLAVPEGNGVACLRERTREINLVHYQGGTAQRMLAKFLLCNARVVGEVYCEFARGPLFIQTKLMEEITGWVLNKSAKMVFF</sequence>
<proteinExistence type="predicted"/>
<evidence type="ECO:0000259" key="2">
    <source>
        <dbReference type="Pfam" id="PF00646"/>
    </source>
</evidence>
<evidence type="ECO:0000259" key="3">
    <source>
        <dbReference type="Pfam" id="PF24758"/>
    </source>
</evidence>
<dbReference type="PANTHER" id="PTHR31900">
    <property type="entry name" value="F-BOX/RNI SUPERFAMILY PROTEIN-RELATED"/>
    <property type="match status" value="1"/>
</dbReference>
<dbReference type="Pfam" id="PF24758">
    <property type="entry name" value="LRR_At5g56370"/>
    <property type="match status" value="1"/>
</dbReference>
<feature type="region of interest" description="Disordered" evidence="1">
    <location>
        <begin position="65"/>
        <end position="100"/>
    </location>
</feature>
<dbReference type="InterPro" id="IPR055411">
    <property type="entry name" value="LRR_FXL15/At3g58940/PEG3-like"/>
</dbReference>
<dbReference type="SUPFAM" id="SSF81383">
    <property type="entry name" value="F-box domain"/>
    <property type="match status" value="1"/>
</dbReference>
<organism evidence="4 5">
    <name type="scientific">Urochloa decumbens</name>
    <dbReference type="NCBI Taxonomy" id="240449"/>
    <lineage>
        <taxon>Eukaryota</taxon>
        <taxon>Viridiplantae</taxon>
        <taxon>Streptophyta</taxon>
        <taxon>Embryophyta</taxon>
        <taxon>Tracheophyta</taxon>
        <taxon>Spermatophyta</taxon>
        <taxon>Magnoliopsida</taxon>
        <taxon>Liliopsida</taxon>
        <taxon>Poales</taxon>
        <taxon>Poaceae</taxon>
        <taxon>PACMAD clade</taxon>
        <taxon>Panicoideae</taxon>
        <taxon>Panicodae</taxon>
        <taxon>Paniceae</taxon>
        <taxon>Melinidinae</taxon>
        <taxon>Urochloa</taxon>
    </lineage>
</organism>
<dbReference type="EMBL" id="OZ075131">
    <property type="protein sequence ID" value="CAL4979132.1"/>
    <property type="molecule type" value="Genomic_DNA"/>
</dbReference>
<keyword evidence="5" id="KW-1185">Reference proteome</keyword>
<evidence type="ECO:0000313" key="5">
    <source>
        <dbReference type="Proteomes" id="UP001497457"/>
    </source>
</evidence>
<dbReference type="Proteomes" id="UP001497457">
    <property type="component" value="Chromosome 21rd"/>
</dbReference>
<name>A0ABC9ALG4_9POAL</name>
<protein>
    <recommendedName>
        <fullName evidence="6">F-box domain-containing protein</fullName>
    </recommendedName>
</protein>
<dbReference type="Pfam" id="PF00646">
    <property type="entry name" value="F-box"/>
    <property type="match status" value="1"/>
</dbReference>
<evidence type="ECO:0008006" key="6">
    <source>
        <dbReference type="Google" id="ProtNLM"/>
    </source>
</evidence>
<accession>A0ABC9ALG4</accession>
<dbReference type="SUPFAM" id="SSF52047">
    <property type="entry name" value="RNI-like"/>
    <property type="match status" value="1"/>
</dbReference>
<feature type="compositionally biased region" description="Low complexity" evidence="1">
    <location>
        <begin position="91"/>
        <end position="100"/>
    </location>
</feature>
<dbReference type="InterPro" id="IPR036047">
    <property type="entry name" value="F-box-like_dom_sf"/>
</dbReference>
<reference evidence="4" key="1">
    <citation type="submission" date="2024-10" db="EMBL/GenBank/DDBJ databases">
        <authorList>
            <person name="Ryan C."/>
        </authorList>
    </citation>
    <scope>NUCLEOTIDE SEQUENCE [LARGE SCALE GENOMIC DNA]</scope>
</reference>
<dbReference type="AlphaFoldDB" id="A0ABC9ALG4"/>
<feature type="domain" description="F-box/LRR-repeat protein 15/At3g58940/PEG3-like LRR" evidence="3">
    <location>
        <begin position="205"/>
        <end position="312"/>
    </location>
</feature>
<evidence type="ECO:0000256" key="1">
    <source>
        <dbReference type="SAM" id="MobiDB-lite"/>
    </source>
</evidence>
<dbReference type="InterPro" id="IPR001810">
    <property type="entry name" value="F-box_dom"/>
</dbReference>